<keyword evidence="6" id="KW-0539">Nucleus</keyword>
<name>A0A182HQ81_ANOAR</name>
<dbReference type="CDD" id="cd18913">
    <property type="entry name" value="bHLH-O_hairy_like"/>
    <property type="match status" value="1"/>
</dbReference>
<sequence>MANPSKLNPHERHDDYASESYLRRIKAEIRKTNKPIMEKKRRARINNYLNDLKSLLLDAMKKDPVRHSKLEKADILDLTVKHLQDVERRRLNVAMAVDPTVPEKFANGYRECIDEIGKYFDSLGSVDEGLKARVRKHLEGCLTFQPGKPFPAMGGLAGVPFGSFAGVPLHSPDDINNNSSNTTTTTPSSHNGLLNRTFANNLSLMFPGGIPFPMGDPPASTMPFQPFPFFGPLRGATLPQPPFLGATHRDPPDSVHRQPGEKDLSDRPPSALSVPSPPASPAAAGDGTDDDGPGSTLRTPLGKTAGTQAEHNMERLLAIFPTPPSPEEQPSRSRLGKLGHHFASSPFVPTGRRSRSALLAEEDVSMEREEDVAREEQPEVKRAKKDEGSSQGRQRKDSDGDGKDNPNGEMWRPW</sequence>
<evidence type="ECO:0000313" key="9">
    <source>
        <dbReference type="Proteomes" id="UP000075840"/>
    </source>
</evidence>
<dbReference type="PROSITE" id="PS50888">
    <property type="entry name" value="BHLH"/>
    <property type="match status" value="1"/>
</dbReference>
<evidence type="ECO:0000256" key="5">
    <source>
        <dbReference type="ARBA" id="ARBA00023163"/>
    </source>
</evidence>
<dbReference type="SMART" id="SM00353">
    <property type="entry name" value="HLH"/>
    <property type="match status" value="1"/>
</dbReference>
<keyword evidence="2" id="KW-0217">Developmental protein</keyword>
<evidence type="ECO:0000313" key="8">
    <source>
        <dbReference type="EnsemblMetazoa" id="AARA003424-PA"/>
    </source>
</evidence>
<keyword evidence="3" id="KW-0805">Transcription regulation</keyword>
<dbReference type="InterPro" id="IPR050370">
    <property type="entry name" value="HES_HEY"/>
</dbReference>
<dbReference type="GO" id="GO:1990837">
    <property type="term" value="F:sequence-specific double-stranded DNA binding"/>
    <property type="evidence" value="ECO:0007669"/>
    <property type="project" value="UniProtKB-ARBA"/>
</dbReference>
<dbReference type="VEuPathDB" id="VectorBase:AARA21_005629"/>
<dbReference type="SUPFAM" id="SSF47459">
    <property type="entry name" value="HLH, helix-loop-helix DNA-binding domain"/>
    <property type="match status" value="1"/>
</dbReference>
<reference evidence="8" key="1">
    <citation type="submission" date="2022-08" db="UniProtKB">
        <authorList>
            <consortium name="EnsemblMetazoa"/>
        </authorList>
    </citation>
    <scope>IDENTIFICATION</scope>
    <source>
        <strain evidence="8">Dongola</strain>
    </source>
</reference>
<evidence type="ECO:0000256" key="3">
    <source>
        <dbReference type="ARBA" id="ARBA00023015"/>
    </source>
</evidence>
<dbReference type="FunFam" id="4.10.280.10:FF:000009">
    <property type="entry name" value="Transcription factor HES-1"/>
    <property type="match status" value="1"/>
</dbReference>
<dbReference type="AlphaFoldDB" id="A0A182HQ81"/>
<feature type="compositionally biased region" description="Acidic residues" evidence="7">
    <location>
        <begin position="360"/>
        <end position="373"/>
    </location>
</feature>
<keyword evidence="9" id="KW-1185">Reference proteome</keyword>
<comment type="subcellular location">
    <subcellularLocation>
        <location evidence="1">Nucleus</location>
    </subcellularLocation>
</comment>
<proteinExistence type="predicted"/>
<dbReference type="VEuPathDB" id="VectorBase:AARA003424"/>
<dbReference type="GeneID" id="120902240"/>
<dbReference type="GO" id="GO:0046983">
    <property type="term" value="F:protein dimerization activity"/>
    <property type="evidence" value="ECO:0007669"/>
    <property type="project" value="InterPro"/>
</dbReference>
<evidence type="ECO:0000256" key="6">
    <source>
        <dbReference type="ARBA" id="ARBA00023242"/>
    </source>
</evidence>
<dbReference type="Gene3D" id="4.10.280.10">
    <property type="entry name" value="Helix-loop-helix DNA-binding domain"/>
    <property type="match status" value="1"/>
</dbReference>
<dbReference type="Pfam" id="PF00010">
    <property type="entry name" value="HLH"/>
    <property type="match status" value="1"/>
</dbReference>
<dbReference type="InterPro" id="IPR003650">
    <property type="entry name" value="Orange_dom"/>
</dbReference>
<dbReference type="SMART" id="SM00511">
    <property type="entry name" value="ORANGE"/>
    <property type="match status" value="1"/>
</dbReference>
<dbReference type="EMBL" id="APCN01003297">
    <property type="status" value="NOT_ANNOTATED_CDS"/>
    <property type="molecule type" value="Genomic_DNA"/>
</dbReference>
<dbReference type="InterPro" id="IPR011598">
    <property type="entry name" value="bHLH_dom"/>
</dbReference>
<keyword evidence="4" id="KW-0238">DNA-binding</keyword>
<dbReference type="GO" id="GO:0005634">
    <property type="term" value="C:nucleus"/>
    <property type="evidence" value="ECO:0007669"/>
    <property type="project" value="UniProtKB-SubCell"/>
</dbReference>
<dbReference type="SUPFAM" id="SSF158457">
    <property type="entry name" value="Orange domain-like"/>
    <property type="match status" value="1"/>
</dbReference>
<dbReference type="Pfam" id="PF07527">
    <property type="entry name" value="Hairy_orange"/>
    <property type="match status" value="1"/>
</dbReference>
<dbReference type="RefSeq" id="XP_040166747.1">
    <property type="nucleotide sequence ID" value="XM_040310813.1"/>
</dbReference>
<dbReference type="Proteomes" id="UP000075840">
    <property type="component" value="Unassembled WGS sequence"/>
</dbReference>
<feature type="region of interest" description="Disordered" evidence="7">
    <location>
        <begin position="320"/>
        <end position="414"/>
    </location>
</feature>
<organism evidence="8 9">
    <name type="scientific">Anopheles arabiensis</name>
    <name type="common">Mosquito</name>
    <dbReference type="NCBI Taxonomy" id="7173"/>
    <lineage>
        <taxon>Eukaryota</taxon>
        <taxon>Metazoa</taxon>
        <taxon>Ecdysozoa</taxon>
        <taxon>Arthropoda</taxon>
        <taxon>Hexapoda</taxon>
        <taxon>Insecta</taxon>
        <taxon>Pterygota</taxon>
        <taxon>Neoptera</taxon>
        <taxon>Endopterygota</taxon>
        <taxon>Diptera</taxon>
        <taxon>Nematocera</taxon>
        <taxon>Culicoidea</taxon>
        <taxon>Culicidae</taxon>
        <taxon>Anophelinae</taxon>
        <taxon>Anopheles</taxon>
    </lineage>
</organism>
<keyword evidence="5" id="KW-0804">Transcription</keyword>
<accession>A0A182HQ81</accession>
<evidence type="ECO:0000256" key="2">
    <source>
        <dbReference type="ARBA" id="ARBA00022473"/>
    </source>
</evidence>
<dbReference type="PANTHER" id="PTHR10985">
    <property type="entry name" value="BASIC HELIX-LOOP-HELIX TRANSCRIPTION FACTOR, HES-RELATED"/>
    <property type="match status" value="1"/>
</dbReference>
<feature type="compositionally biased region" description="Low complexity" evidence="7">
    <location>
        <begin position="174"/>
        <end position="191"/>
    </location>
</feature>
<evidence type="ECO:0000256" key="4">
    <source>
        <dbReference type="ARBA" id="ARBA00023125"/>
    </source>
</evidence>
<feature type="compositionally biased region" description="Basic and acidic residues" evidence="7">
    <location>
        <begin position="374"/>
        <end position="406"/>
    </location>
</feature>
<dbReference type="EnsemblMetazoa" id="AARA003424-RA">
    <property type="protein sequence ID" value="AARA003424-PA"/>
    <property type="gene ID" value="AARA003424"/>
</dbReference>
<dbReference type="PROSITE" id="PS51054">
    <property type="entry name" value="ORANGE"/>
    <property type="match status" value="1"/>
</dbReference>
<dbReference type="KEGG" id="aara:120902240"/>
<feature type="region of interest" description="Disordered" evidence="7">
    <location>
        <begin position="172"/>
        <end position="193"/>
    </location>
</feature>
<dbReference type="InterPro" id="IPR036638">
    <property type="entry name" value="HLH_DNA-bd_sf"/>
</dbReference>
<evidence type="ECO:0000256" key="7">
    <source>
        <dbReference type="SAM" id="MobiDB-lite"/>
    </source>
</evidence>
<feature type="compositionally biased region" description="Basic and acidic residues" evidence="7">
    <location>
        <begin position="247"/>
        <end position="266"/>
    </location>
</feature>
<protein>
    <submittedName>
        <fullName evidence="8">Uncharacterized protein</fullName>
    </submittedName>
</protein>
<feature type="region of interest" description="Disordered" evidence="7">
    <location>
        <begin position="232"/>
        <end position="303"/>
    </location>
</feature>
<evidence type="ECO:0000256" key="1">
    <source>
        <dbReference type="ARBA" id="ARBA00004123"/>
    </source>
</evidence>
<dbReference type="GO" id="GO:0006355">
    <property type="term" value="P:regulation of DNA-templated transcription"/>
    <property type="evidence" value="ECO:0007669"/>
    <property type="project" value="InterPro"/>
</dbReference>